<dbReference type="EMBL" id="CP073084">
    <property type="protein sequence ID" value="QUE54746.1"/>
    <property type="molecule type" value="Genomic_DNA"/>
</dbReference>
<gene>
    <name evidence="2" type="ORF">INT76_02340</name>
</gene>
<dbReference type="Proteomes" id="UP000677616">
    <property type="component" value="Chromosome"/>
</dbReference>
<name>A0ABX7YLM8_9STRE</name>
<sequence>MSILKKIWMNAGYVYDSRLDVMFGEKNGFKFAVQSHGQNQYSLMFSVKRDQGAVEKLEAKVLKQSATTVSVASFKQYKLTCSIKPGLTAKKTGENILQAIDEVVAFLEQNGYVQCCEASGETADINLYIVGNQLSFLTPASYSQRSQELDQSEQAILQTKENIFLGILGAFLGSLVGVAAIVIIGQLGYVSYVSGVVMGVCALKGYELLARRLSVKGAVISVILILAMTYFANQLDWAFTVARYYEISVFDTLPYINDLVAEGIIDNSVYVTNLVLIYASTVISALAMIITTLKAHKTKFEVRKLF</sequence>
<organism evidence="2 3">
    <name type="scientific">Streptococcus oriscaviae</name>
    <dbReference type="NCBI Taxonomy" id="2781599"/>
    <lineage>
        <taxon>Bacteria</taxon>
        <taxon>Bacillati</taxon>
        <taxon>Bacillota</taxon>
        <taxon>Bacilli</taxon>
        <taxon>Lactobacillales</taxon>
        <taxon>Streptococcaceae</taxon>
        <taxon>Streptococcus</taxon>
    </lineage>
</organism>
<dbReference type="RefSeq" id="WP_212571798.1">
    <property type="nucleotide sequence ID" value="NZ_CP073084.1"/>
</dbReference>
<keyword evidence="1" id="KW-0472">Membrane</keyword>
<keyword evidence="1" id="KW-0812">Transmembrane</keyword>
<feature type="transmembrane region" description="Helical" evidence="1">
    <location>
        <begin position="163"/>
        <end position="183"/>
    </location>
</feature>
<reference evidence="2 3" key="1">
    <citation type="submission" date="2021-04" db="EMBL/GenBank/DDBJ databases">
        <title>Complete genome sequence of a novel Streptococcus species.</title>
        <authorList>
            <person name="Teng J.L.L."/>
        </authorList>
    </citation>
    <scope>NUCLEOTIDE SEQUENCE [LARGE SCALE GENOMIC DNA]</scope>
    <source>
        <strain evidence="2 3">HKU75</strain>
    </source>
</reference>
<evidence type="ECO:0000313" key="2">
    <source>
        <dbReference type="EMBL" id="QUE54746.1"/>
    </source>
</evidence>
<evidence type="ECO:0000256" key="1">
    <source>
        <dbReference type="SAM" id="Phobius"/>
    </source>
</evidence>
<accession>A0ABX7YLM8</accession>
<feature type="transmembrane region" description="Helical" evidence="1">
    <location>
        <begin position="213"/>
        <end position="232"/>
    </location>
</feature>
<evidence type="ECO:0000313" key="3">
    <source>
        <dbReference type="Proteomes" id="UP000677616"/>
    </source>
</evidence>
<proteinExistence type="predicted"/>
<feature type="transmembrane region" description="Helical" evidence="1">
    <location>
        <begin position="275"/>
        <end position="295"/>
    </location>
</feature>
<keyword evidence="3" id="KW-1185">Reference proteome</keyword>
<keyword evidence="1" id="KW-1133">Transmembrane helix</keyword>
<feature type="transmembrane region" description="Helical" evidence="1">
    <location>
        <begin position="189"/>
        <end position="206"/>
    </location>
</feature>
<protein>
    <submittedName>
        <fullName evidence="2">Uncharacterized protein</fullName>
    </submittedName>
</protein>